<dbReference type="PANTHER" id="PTHR37164:SF1">
    <property type="entry name" value="BACTERIOHEMERYTHRIN"/>
    <property type="match status" value="1"/>
</dbReference>
<keyword evidence="2" id="KW-0813">Transport</keyword>
<dbReference type="PROSITE" id="PS00550">
    <property type="entry name" value="HEMERYTHRINS"/>
    <property type="match status" value="1"/>
</dbReference>
<dbReference type="PANTHER" id="PTHR37164">
    <property type="entry name" value="BACTERIOHEMERYTHRIN"/>
    <property type="match status" value="1"/>
</dbReference>
<dbReference type="CDD" id="cd12107">
    <property type="entry name" value="Hemerythrin"/>
    <property type="match status" value="1"/>
</dbReference>
<gene>
    <name evidence="6" type="ORF">D0544_13520</name>
</gene>
<dbReference type="Proteomes" id="UP000280792">
    <property type="component" value="Unassembled WGS sequence"/>
</dbReference>
<keyword evidence="4" id="KW-0408">Iron</keyword>
<comment type="caution">
    <text evidence="6">The sequence shown here is derived from an EMBL/GenBank/DDBJ whole genome shotgun (WGS) entry which is preliminary data.</text>
</comment>
<dbReference type="GO" id="GO:0005344">
    <property type="term" value="F:oxygen carrier activity"/>
    <property type="evidence" value="ECO:0007669"/>
    <property type="project" value="UniProtKB-KW"/>
</dbReference>
<evidence type="ECO:0000256" key="2">
    <source>
        <dbReference type="ARBA" id="ARBA00022621"/>
    </source>
</evidence>
<dbReference type="NCBIfam" id="NF033749">
    <property type="entry name" value="bact_hemeryth"/>
    <property type="match status" value="1"/>
</dbReference>
<dbReference type="NCBIfam" id="TIGR02481">
    <property type="entry name" value="hemeryth_dom"/>
    <property type="match status" value="1"/>
</dbReference>
<evidence type="ECO:0000259" key="5">
    <source>
        <dbReference type="Pfam" id="PF01814"/>
    </source>
</evidence>
<dbReference type="InterPro" id="IPR012827">
    <property type="entry name" value="Hemerythrin_metal-bd"/>
</dbReference>
<evidence type="ECO:0000256" key="4">
    <source>
        <dbReference type="ARBA" id="ARBA00023004"/>
    </source>
</evidence>
<accession>A0A3P3VPX1</accession>
<dbReference type="Pfam" id="PF01814">
    <property type="entry name" value="Hemerythrin"/>
    <property type="match status" value="1"/>
</dbReference>
<dbReference type="InterPro" id="IPR012312">
    <property type="entry name" value="Hemerythrin-like"/>
</dbReference>
<dbReference type="EMBL" id="QWEZ01000002">
    <property type="protein sequence ID" value="RRJ82863.1"/>
    <property type="molecule type" value="Genomic_DNA"/>
</dbReference>
<sequence>MEKLAWSSELETGIDIIDEQHKRIVGYINQLQDAHENGNREAVGDVLNEVVDYTISHFAFEEALMEQANYSFCAPHKKVHELFISRVDRFCKRYEAGEDVAEELLTTLQKWLLNHIKNEDGDYVDAVQDYERRMRHEHQGWLSRSLHRFFG</sequence>
<dbReference type="InterPro" id="IPR035938">
    <property type="entry name" value="Hemerythrin-like_sf"/>
</dbReference>
<dbReference type="Gene3D" id="1.20.120.50">
    <property type="entry name" value="Hemerythrin-like"/>
    <property type="match status" value="1"/>
</dbReference>
<keyword evidence="7" id="KW-1185">Reference proteome</keyword>
<organism evidence="6 7">
    <name type="scientific">Aestuariirhabdus litorea</name>
    <dbReference type="NCBI Taxonomy" id="2528527"/>
    <lineage>
        <taxon>Bacteria</taxon>
        <taxon>Pseudomonadati</taxon>
        <taxon>Pseudomonadota</taxon>
        <taxon>Gammaproteobacteria</taxon>
        <taxon>Oceanospirillales</taxon>
        <taxon>Aestuariirhabdaceae</taxon>
        <taxon>Aestuariirhabdus</taxon>
    </lineage>
</organism>
<name>A0A3P3VPX1_9GAMM</name>
<keyword evidence="2" id="KW-0561">Oxygen transport</keyword>
<dbReference type="RefSeq" id="WP_125016996.1">
    <property type="nucleotide sequence ID" value="NZ_QWEZ01000002.1"/>
</dbReference>
<dbReference type="NCBIfam" id="NF002007">
    <property type="entry name" value="PRK00808.1"/>
    <property type="match status" value="1"/>
</dbReference>
<reference evidence="6 7" key="2">
    <citation type="submission" date="2018-12" db="EMBL/GenBank/DDBJ databases">
        <title>Simiduia agarivorans gen. nov., sp. nov., a marine, agarolytic bacterium isolated from shallow coastal water from Keelung, Taiwan.</title>
        <authorList>
            <person name="Shieh W.Y."/>
        </authorList>
    </citation>
    <scope>NUCLEOTIDE SEQUENCE [LARGE SCALE GENOMIC DNA]</scope>
    <source>
        <strain evidence="6 7">GTF-13</strain>
    </source>
</reference>
<evidence type="ECO:0000256" key="3">
    <source>
        <dbReference type="ARBA" id="ARBA00022723"/>
    </source>
</evidence>
<dbReference type="GO" id="GO:0046872">
    <property type="term" value="F:metal ion binding"/>
    <property type="evidence" value="ECO:0007669"/>
    <property type="project" value="UniProtKB-KW"/>
</dbReference>
<protein>
    <submittedName>
        <fullName evidence="6">Bacteriohemerythrin</fullName>
    </submittedName>
</protein>
<evidence type="ECO:0000313" key="7">
    <source>
        <dbReference type="Proteomes" id="UP000280792"/>
    </source>
</evidence>
<reference evidence="6 7" key="1">
    <citation type="submission" date="2018-08" db="EMBL/GenBank/DDBJ databases">
        <authorList>
            <person name="Khan S.A."/>
        </authorList>
    </citation>
    <scope>NUCLEOTIDE SEQUENCE [LARGE SCALE GENOMIC DNA]</scope>
    <source>
        <strain evidence="6 7">GTF-13</strain>
    </source>
</reference>
<feature type="domain" description="Hemerythrin-like" evidence="5">
    <location>
        <begin position="12"/>
        <end position="125"/>
    </location>
</feature>
<dbReference type="InterPro" id="IPR016131">
    <property type="entry name" value="Haemerythrin_Fe_BS"/>
</dbReference>
<evidence type="ECO:0000256" key="1">
    <source>
        <dbReference type="ARBA" id="ARBA00010587"/>
    </source>
</evidence>
<evidence type="ECO:0000313" key="6">
    <source>
        <dbReference type="EMBL" id="RRJ82863.1"/>
    </source>
</evidence>
<proteinExistence type="inferred from homology"/>
<dbReference type="InterPro" id="IPR050669">
    <property type="entry name" value="Hemerythrin"/>
</dbReference>
<keyword evidence="3" id="KW-0479">Metal-binding</keyword>
<dbReference type="SUPFAM" id="SSF47188">
    <property type="entry name" value="Hemerythrin-like"/>
    <property type="match status" value="1"/>
</dbReference>
<comment type="similarity">
    <text evidence="1">Belongs to the hemerythrin family.</text>
</comment>
<dbReference type="AlphaFoldDB" id="A0A3P3VPX1"/>